<dbReference type="EMBL" id="AMEZ01000070">
    <property type="protein sequence ID" value="EKY25423.1"/>
    <property type="molecule type" value="Genomic_DNA"/>
</dbReference>
<dbReference type="PATRIC" id="fig|545697.3.peg.2484"/>
<organism evidence="1 2">
    <name type="scientific">Clostridium celatum DSM 1785</name>
    <dbReference type="NCBI Taxonomy" id="545697"/>
    <lineage>
        <taxon>Bacteria</taxon>
        <taxon>Bacillati</taxon>
        <taxon>Bacillota</taxon>
        <taxon>Clostridia</taxon>
        <taxon>Eubacteriales</taxon>
        <taxon>Clostridiaceae</taxon>
        <taxon>Clostridium</taxon>
    </lineage>
</organism>
<sequence length="52" mass="6450">MNYYRKLNNKEIIFEMVKNNYKDLNSMLIKKVNNFVTSKQNYVKTFTYYIIK</sequence>
<proteinExistence type="predicted"/>
<dbReference type="Proteomes" id="UP000010420">
    <property type="component" value="Unassembled WGS sequence"/>
</dbReference>
<protein>
    <submittedName>
        <fullName evidence="1">Uncharacterized protein</fullName>
    </submittedName>
</protein>
<evidence type="ECO:0000313" key="2">
    <source>
        <dbReference type="Proteomes" id="UP000010420"/>
    </source>
</evidence>
<gene>
    <name evidence="1" type="ORF">HMPREF0216_02523</name>
</gene>
<dbReference type="HOGENOM" id="CLU_3078365_0_0_9"/>
<keyword evidence="2" id="KW-1185">Reference proteome</keyword>
<name>L1QBS7_9CLOT</name>
<reference evidence="1 2" key="1">
    <citation type="submission" date="2012-05" db="EMBL/GenBank/DDBJ databases">
        <authorList>
            <person name="Weinstock G."/>
            <person name="Sodergren E."/>
            <person name="Lobos E.A."/>
            <person name="Fulton L."/>
            <person name="Fulton R."/>
            <person name="Courtney L."/>
            <person name="Fronick C."/>
            <person name="O'Laughlin M."/>
            <person name="Godfrey J."/>
            <person name="Wilson R.M."/>
            <person name="Miner T."/>
            <person name="Farmer C."/>
            <person name="Delehaunty K."/>
            <person name="Cordes M."/>
            <person name="Minx P."/>
            <person name="Tomlinson C."/>
            <person name="Chen J."/>
            <person name="Wollam A."/>
            <person name="Pepin K.H."/>
            <person name="Bhonagiri V."/>
            <person name="Zhang X."/>
            <person name="Suruliraj S."/>
            <person name="Warren W."/>
            <person name="Mitreva M."/>
            <person name="Mardis E.R."/>
            <person name="Wilson R.K."/>
        </authorList>
    </citation>
    <scope>NUCLEOTIDE SEQUENCE [LARGE SCALE GENOMIC DNA]</scope>
    <source>
        <strain evidence="1 2">DSM 1785</strain>
    </source>
</reference>
<comment type="caution">
    <text evidence="1">The sequence shown here is derived from an EMBL/GenBank/DDBJ whole genome shotgun (WGS) entry which is preliminary data.</text>
</comment>
<dbReference type="AlphaFoldDB" id="L1QBS7"/>
<dbReference type="STRING" id="545697.HMPREF0216_02523"/>
<evidence type="ECO:0000313" key="1">
    <source>
        <dbReference type="EMBL" id="EKY25423.1"/>
    </source>
</evidence>
<accession>L1QBS7</accession>